<dbReference type="PANTHER" id="PTHR11003:SF324">
    <property type="entry name" value="POTASSIUM CHANNEL DOMAIN-CONTAINING PROTEIN"/>
    <property type="match status" value="1"/>
</dbReference>
<dbReference type="InterPro" id="IPR013099">
    <property type="entry name" value="K_chnl_dom"/>
</dbReference>
<evidence type="ECO:0000313" key="11">
    <source>
        <dbReference type="Proteomes" id="UP000270094"/>
    </source>
</evidence>
<feature type="transmembrane region" description="Helical" evidence="8">
    <location>
        <begin position="69"/>
        <end position="86"/>
    </location>
</feature>
<keyword evidence="5" id="KW-0406">Ion transport</keyword>
<evidence type="ECO:0000256" key="8">
    <source>
        <dbReference type="SAM" id="Phobius"/>
    </source>
</evidence>
<name>A0A3P7JTQ9_STRVU</name>
<evidence type="ECO:0000259" key="9">
    <source>
        <dbReference type="Pfam" id="PF07885"/>
    </source>
</evidence>
<comment type="subcellular location">
    <subcellularLocation>
        <location evidence="1">Membrane</location>
        <topology evidence="1">Multi-pass membrane protein</topology>
    </subcellularLocation>
</comment>
<dbReference type="AlphaFoldDB" id="A0A3P7JTQ9"/>
<keyword evidence="2" id="KW-0813">Transport</keyword>
<dbReference type="SUPFAM" id="SSF81324">
    <property type="entry name" value="Voltage-gated potassium channels"/>
    <property type="match status" value="1"/>
</dbReference>
<dbReference type="GO" id="GO:0022841">
    <property type="term" value="F:potassium ion leak channel activity"/>
    <property type="evidence" value="ECO:0007669"/>
    <property type="project" value="TreeGrafter"/>
</dbReference>
<reference evidence="10 11" key="1">
    <citation type="submission" date="2018-11" db="EMBL/GenBank/DDBJ databases">
        <authorList>
            <consortium name="Pathogen Informatics"/>
        </authorList>
    </citation>
    <scope>NUCLEOTIDE SEQUENCE [LARGE SCALE GENOMIC DNA]</scope>
</reference>
<accession>A0A3P7JTQ9</accession>
<dbReference type="OrthoDB" id="297496at2759"/>
<keyword evidence="4 8" id="KW-1133">Transmembrane helix</keyword>
<dbReference type="Gene3D" id="1.10.287.70">
    <property type="match status" value="1"/>
</dbReference>
<dbReference type="GO" id="GO:0015271">
    <property type="term" value="F:outward rectifier potassium channel activity"/>
    <property type="evidence" value="ECO:0007669"/>
    <property type="project" value="TreeGrafter"/>
</dbReference>
<proteinExistence type="predicted"/>
<evidence type="ECO:0000256" key="1">
    <source>
        <dbReference type="ARBA" id="ARBA00004141"/>
    </source>
</evidence>
<dbReference type="Proteomes" id="UP000270094">
    <property type="component" value="Unassembled WGS sequence"/>
</dbReference>
<evidence type="ECO:0000256" key="2">
    <source>
        <dbReference type="ARBA" id="ARBA00022448"/>
    </source>
</evidence>
<keyword evidence="7" id="KW-0407">Ion channel</keyword>
<evidence type="ECO:0000256" key="3">
    <source>
        <dbReference type="ARBA" id="ARBA00022692"/>
    </source>
</evidence>
<sequence>MYFGNSEANFFNETELRKAIDKYDVSMSVKPLLRREKRWTLWGGLYYAGTIYTTIGYGDLSAATFWGRLFTMIYAIMGIPMVITILNDWGTIMFRAIDGIFFYKISSVKSHLDTVHLSSGMEKQCSFHDQSNEKCIPMGVGAT</sequence>
<evidence type="ECO:0000256" key="6">
    <source>
        <dbReference type="ARBA" id="ARBA00023136"/>
    </source>
</evidence>
<dbReference type="PANTHER" id="PTHR11003">
    <property type="entry name" value="POTASSIUM CHANNEL, SUBFAMILY K"/>
    <property type="match status" value="1"/>
</dbReference>
<keyword evidence="11" id="KW-1185">Reference proteome</keyword>
<evidence type="ECO:0000313" key="10">
    <source>
        <dbReference type="EMBL" id="VDM84423.1"/>
    </source>
</evidence>
<keyword evidence="3 8" id="KW-0812">Transmembrane</keyword>
<feature type="transmembrane region" description="Helical" evidence="8">
    <location>
        <begin position="39"/>
        <end position="57"/>
    </location>
</feature>
<gene>
    <name evidence="10" type="ORF">SVUK_LOCUS19421</name>
</gene>
<protein>
    <recommendedName>
        <fullName evidence="9">Potassium channel domain-containing protein</fullName>
    </recommendedName>
</protein>
<evidence type="ECO:0000256" key="4">
    <source>
        <dbReference type="ARBA" id="ARBA00022989"/>
    </source>
</evidence>
<dbReference type="GO" id="GO:0030322">
    <property type="term" value="P:stabilization of membrane potential"/>
    <property type="evidence" value="ECO:0007669"/>
    <property type="project" value="TreeGrafter"/>
</dbReference>
<feature type="domain" description="Potassium channel" evidence="9">
    <location>
        <begin position="37"/>
        <end position="94"/>
    </location>
</feature>
<keyword evidence="6 8" id="KW-0472">Membrane</keyword>
<dbReference type="Pfam" id="PF07885">
    <property type="entry name" value="Ion_trans_2"/>
    <property type="match status" value="1"/>
</dbReference>
<dbReference type="InterPro" id="IPR003280">
    <property type="entry name" value="2pore_dom_K_chnl"/>
</dbReference>
<evidence type="ECO:0000256" key="7">
    <source>
        <dbReference type="ARBA" id="ARBA00023303"/>
    </source>
</evidence>
<dbReference type="GO" id="GO:0005886">
    <property type="term" value="C:plasma membrane"/>
    <property type="evidence" value="ECO:0007669"/>
    <property type="project" value="TreeGrafter"/>
</dbReference>
<organism evidence="10 11">
    <name type="scientific">Strongylus vulgaris</name>
    <name type="common">Blood worm</name>
    <dbReference type="NCBI Taxonomy" id="40348"/>
    <lineage>
        <taxon>Eukaryota</taxon>
        <taxon>Metazoa</taxon>
        <taxon>Ecdysozoa</taxon>
        <taxon>Nematoda</taxon>
        <taxon>Chromadorea</taxon>
        <taxon>Rhabditida</taxon>
        <taxon>Rhabditina</taxon>
        <taxon>Rhabditomorpha</taxon>
        <taxon>Strongyloidea</taxon>
        <taxon>Strongylidae</taxon>
        <taxon>Strongylus</taxon>
    </lineage>
</organism>
<dbReference type="EMBL" id="UYYB01130063">
    <property type="protein sequence ID" value="VDM84423.1"/>
    <property type="molecule type" value="Genomic_DNA"/>
</dbReference>
<evidence type="ECO:0000256" key="5">
    <source>
        <dbReference type="ARBA" id="ARBA00023065"/>
    </source>
</evidence>